<accession>A0A1F4RAY8</accession>
<organism evidence="1 2">
    <name type="scientific">candidate division WOR-1 bacterium RIFCSPLOWO2_02_FULL_46_20</name>
    <dbReference type="NCBI Taxonomy" id="1802567"/>
    <lineage>
        <taxon>Bacteria</taxon>
        <taxon>Bacillati</taxon>
        <taxon>Saganbacteria</taxon>
    </lineage>
</organism>
<dbReference type="Proteomes" id="UP000176938">
    <property type="component" value="Unassembled WGS sequence"/>
</dbReference>
<evidence type="ECO:0000313" key="1">
    <source>
        <dbReference type="EMBL" id="OGC05330.1"/>
    </source>
</evidence>
<protein>
    <submittedName>
        <fullName evidence="1">Uncharacterized protein</fullName>
    </submittedName>
</protein>
<comment type="caution">
    <text evidence="1">The sequence shown here is derived from an EMBL/GenBank/DDBJ whole genome shotgun (WGS) entry which is preliminary data.</text>
</comment>
<gene>
    <name evidence="1" type="ORF">A3H38_02700</name>
</gene>
<evidence type="ECO:0000313" key="2">
    <source>
        <dbReference type="Proteomes" id="UP000176938"/>
    </source>
</evidence>
<name>A0A1F4RAY8_UNCSA</name>
<sequence length="77" mass="8500">MNLQQSLNGDIKKFLEVYRFLSAEGKGQFEAQMAGSIKNHDEKTKKLYQSLLQSAKDGKSISEAIEAMGKAEPPAQP</sequence>
<dbReference type="AlphaFoldDB" id="A0A1F4RAY8"/>
<dbReference type="EMBL" id="METP01000046">
    <property type="protein sequence ID" value="OGC05330.1"/>
    <property type="molecule type" value="Genomic_DNA"/>
</dbReference>
<reference evidence="1 2" key="1">
    <citation type="journal article" date="2016" name="Nat. Commun.">
        <title>Thousands of microbial genomes shed light on interconnected biogeochemical processes in an aquifer system.</title>
        <authorList>
            <person name="Anantharaman K."/>
            <person name="Brown C.T."/>
            <person name="Hug L.A."/>
            <person name="Sharon I."/>
            <person name="Castelle C.J."/>
            <person name="Probst A.J."/>
            <person name="Thomas B.C."/>
            <person name="Singh A."/>
            <person name="Wilkins M.J."/>
            <person name="Karaoz U."/>
            <person name="Brodie E.L."/>
            <person name="Williams K.H."/>
            <person name="Hubbard S.S."/>
            <person name="Banfield J.F."/>
        </authorList>
    </citation>
    <scope>NUCLEOTIDE SEQUENCE [LARGE SCALE GENOMIC DNA]</scope>
</reference>
<proteinExistence type="predicted"/>